<protein>
    <submittedName>
        <fullName evidence="1">Uncharacterized protein</fullName>
    </submittedName>
</protein>
<dbReference type="EMBL" id="JANAKD010001140">
    <property type="protein sequence ID" value="KAJ3482892.1"/>
    <property type="molecule type" value="Genomic_DNA"/>
</dbReference>
<evidence type="ECO:0000313" key="1">
    <source>
        <dbReference type="EMBL" id="KAJ3482892.1"/>
    </source>
</evidence>
<accession>A0ACC1QQ11</accession>
<dbReference type="Proteomes" id="UP001148737">
    <property type="component" value="Unassembled WGS sequence"/>
</dbReference>
<organism evidence="1 2">
    <name type="scientific">Lecanicillium saksenae</name>
    <dbReference type="NCBI Taxonomy" id="468837"/>
    <lineage>
        <taxon>Eukaryota</taxon>
        <taxon>Fungi</taxon>
        <taxon>Dikarya</taxon>
        <taxon>Ascomycota</taxon>
        <taxon>Pezizomycotina</taxon>
        <taxon>Sordariomycetes</taxon>
        <taxon>Hypocreomycetidae</taxon>
        <taxon>Hypocreales</taxon>
        <taxon>Cordycipitaceae</taxon>
        <taxon>Lecanicillium</taxon>
    </lineage>
</organism>
<evidence type="ECO:0000313" key="2">
    <source>
        <dbReference type="Proteomes" id="UP001148737"/>
    </source>
</evidence>
<keyword evidence="2" id="KW-1185">Reference proteome</keyword>
<reference evidence="1" key="1">
    <citation type="submission" date="2022-07" db="EMBL/GenBank/DDBJ databases">
        <title>Genome Sequence of Lecanicillium saksenae.</title>
        <authorList>
            <person name="Buettner E."/>
        </authorList>
    </citation>
    <scope>NUCLEOTIDE SEQUENCE</scope>
    <source>
        <strain evidence="1">VT-O1</strain>
    </source>
</reference>
<comment type="caution">
    <text evidence="1">The sequence shown here is derived from an EMBL/GenBank/DDBJ whole genome shotgun (WGS) entry which is preliminary data.</text>
</comment>
<sequence length="199" mass="20116">MFAKAVIVALAAAGAATAQVQNYTSALDMKLDPNQATAQERAQWCNAESNSCSQLCDNTDTTNDCVAATLEYKCICGSNNSAPALEYYAQTMPTFICNKLFDLCNTQNVGNARNQEACKTNIRSHCGTLDPTKASKGGSSGSGSSTTASPQATSSGSGSDGKGDASSTSSSHGLAAPTMAAGQGLAAAAAAVGVFAYLL</sequence>
<gene>
    <name evidence="1" type="ORF">NLG97_g7444</name>
</gene>
<proteinExistence type="predicted"/>
<name>A0ACC1QQ11_9HYPO</name>